<keyword evidence="7" id="KW-0862">Zinc</keyword>
<dbReference type="PROSITE" id="PS00028">
    <property type="entry name" value="ZINC_FINGER_C2H2_1"/>
    <property type="match status" value="2"/>
</dbReference>
<proteinExistence type="predicted"/>
<feature type="domain" description="C2H2-type" evidence="13">
    <location>
        <begin position="619"/>
        <end position="646"/>
    </location>
</feature>
<dbReference type="GO" id="GO:0005634">
    <property type="term" value="C:nucleus"/>
    <property type="evidence" value="ECO:0007669"/>
    <property type="project" value="UniProtKB-SubCell"/>
</dbReference>
<feature type="compositionally biased region" description="Polar residues" evidence="12">
    <location>
        <begin position="352"/>
        <end position="364"/>
    </location>
</feature>
<name>A0A8H4RKF1_9HELO</name>
<feature type="region of interest" description="Disordered" evidence="12">
    <location>
        <begin position="260"/>
        <end position="366"/>
    </location>
</feature>
<dbReference type="Gene3D" id="3.30.160.60">
    <property type="entry name" value="Classic Zinc Finger"/>
    <property type="match status" value="3"/>
</dbReference>
<evidence type="ECO:0000256" key="9">
    <source>
        <dbReference type="ARBA" id="ARBA00023163"/>
    </source>
</evidence>
<keyword evidence="5" id="KW-0677">Repeat</keyword>
<feature type="compositionally biased region" description="Polar residues" evidence="12">
    <location>
        <begin position="107"/>
        <end position="141"/>
    </location>
</feature>
<dbReference type="SMART" id="SM00355">
    <property type="entry name" value="ZnF_C2H2"/>
    <property type="match status" value="2"/>
</dbReference>
<evidence type="ECO:0000256" key="7">
    <source>
        <dbReference type="ARBA" id="ARBA00022833"/>
    </source>
</evidence>
<evidence type="ECO:0000256" key="1">
    <source>
        <dbReference type="ARBA" id="ARBA00004123"/>
    </source>
</evidence>
<evidence type="ECO:0000313" key="14">
    <source>
        <dbReference type="EMBL" id="KAF4630426.1"/>
    </source>
</evidence>
<feature type="region of interest" description="Disordered" evidence="12">
    <location>
        <begin position="494"/>
        <end position="588"/>
    </location>
</feature>
<dbReference type="InterPro" id="IPR050329">
    <property type="entry name" value="GLI_C2H2-zinc-finger"/>
</dbReference>
<keyword evidence="15" id="KW-1185">Reference proteome</keyword>
<evidence type="ECO:0000256" key="2">
    <source>
        <dbReference type="ARBA" id="ARBA00004496"/>
    </source>
</evidence>
<dbReference type="GO" id="GO:0008270">
    <property type="term" value="F:zinc ion binding"/>
    <property type="evidence" value="ECO:0007669"/>
    <property type="project" value="UniProtKB-KW"/>
</dbReference>
<evidence type="ECO:0000256" key="8">
    <source>
        <dbReference type="ARBA" id="ARBA00023015"/>
    </source>
</evidence>
<dbReference type="PROSITE" id="PS50157">
    <property type="entry name" value="ZINC_FINGER_C2H2_2"/>
    <property type="match status" value="2"/>
</dbReference>
<evidence type="ECO:0000256" key="11">
    <source>
        <dbReference type="PROSITE-ProRule" id="PRU00042"/>
    </source>
</evidence>
<evidence type="ECO:0000256" key="3">
    <source>
        <dbReference type="ARBA" id="ARBA00022490"/>
    </source>
</evidence>
<evidence type="ECO:0000256" key="4">
    <source>
        <dbReference type="ARBA" id="ARBA00022723"/>
    </source>
</evidence>
<comment type="caution">
    <text evidence="14">The sequence shown here is derived from an EMBL/GenBank/DDBJ whole genome shotgun (WGS) entry which is preliminary data.</text>
</comment>
<dbReference type="FunFam" id="3.30.160.60:FF:000181">
    <property type="entry name" value="C2H2 type zinc finger protein"/>
    <property type="match status" value="1"/>
</dbReference>
<dbReference type="GO" id="GO:0045944">
    <property type="term" value="P:positive regulation of transcription by RNA polymerase II"/>
    <property type="evidence" value="ECO:0007669"/>
    <property type="project" value="UniProtKB-ARBA"/>
</dbReference>
<feature type="compositionally biased region" description="Polar residues" evidence="12">
    <location>
        <begin position="456"/>
        <end position="471"/>
    </location>
</feature>
<dbReference type="GO" id="GO:0000981">
    <property type="term" value="F:DNA-binding transcription factor activity, RNA polymerase II-specific"/>
    <property type="evidence" value="ECO:0007669"/>
    <property type="project" value="TreeGrafter"/>
</dbReference>
<feature type="region of interest" description="Disordered" evidence="12">
    <location>
        <begin position="455"/>
        <end position="477"/>
    </location>
</feature>
<dbReference type="EMBL" id="JAAMPI010000551">
    <property type="protein sequence ID" value="KAF4630426.1"/>
    <property type="molecule type" value="Genomic_DNA"/>
</dbReference>
<feature type="domain" description="C2H2-type" evidence="13">
    <location>
        <begin position="647"/>
        <end position="674"/>
    </location>
</feature>
<feature type="compositionally biased region" description="Polar residues" evidence="12">
    <location>
        <begin position="332"/>
        <end position="345"/>
    </location>
</feature>
<feature type="compositionally biased region" description="Low complexity" evidence="12">
    <location>
        <begin position="813"/>
        <end position="824"/>
    </location>
</feature>
<gene>
    <name evidence="14" type="ORF">G7Y89_g7710</name>
</gene>
<dbReference type="AlphaFoldDB" id="A0A8H4RKF1"/>
<dbReference type="InterPro" id="IPR013087">
    <property type="entry name" value="Znf_C2H2_type"/>
</dbReference>
<keyword evidence="4" id="KW-0479">Metal-binding</keyword>
<feature type="compositionally biased region" description="Polar residues" evidence="12">
    <location>
        <begin position="563"/>
        <end position="586"/>
    </location>
</feature>
<keyword evidence="10" id="KW-0539">Nucleus</keyword>
<feature type="region of interest" description="Disordered" evidence="12">
    <location>
        <begin position="406"/>
        <end position="440"/>
    </location>
</feature>
<dbReference type="GO" id="GO:0005737">
    <property type="term" value="C:cytoplasm"/>
    <property type="evidence" value="ECO:0007669"/>
    <property type="project" value="UniProtKB-SubCell"/>
</dbReference>
<keyword evidence="8" id="KW-0805">Transcription regulation</keyword>
<keyword evidence="3" id="KW-0963">Cytoplasm</keyword>
<evidence type="ECO:0000313" key="15">
    <source>
        <dbReference type="Proteomes" id="UP000566819"/>
    </source>
</evidence>
<feature type="compositionally biased region" description="Polar residues" evidence="12">
    <location>
        <begin position="298"/>
        <end position="320"/>
    </location>
</feature>
<keyword evidence="6 11" id="KW-0863">Zinc-finger</keyword>
<dbReference type="SUPFAM" id="SSF57667">
    <property type="entry name" value="beta-beta-alpha zinc fingers"/>
    <property type="match status" value="1"/>
</dbReference>
<dbReference type="PANTHER" id="PTHR19818">
    <property type="entry name" value="ZINC FINGER PROTEIN ZIC AND GLI"/>
    <property type="match status" value="1"/>
</dbReference>
<dbReference type="PANTHER" id="PTHR19818:SF139">
    <property type="entry name" value="PAIR-RULE PROTEIN ODD-PAIRED"/>
    <property type="match status" value="1"/>
</dbReference>
<organism evidence="14 15">
    <name type="scientific">Cudoniella acicularis</name>
    <dbReference type="NCBI Taxonomy" id="354080"/>
    <lineage>
        <taxon>Eukaryota</taxon>
        <taxon>Fungi</taxon>
        <taxon>Dikarya</taxon>
        <taxon>Ascomycota</taxon>
        <taxon>Pezizomycotina</taxon>
        <taxon>Leotiomycetes</taxon>
        <taxon>Helotiales</taxon>
        <taxon>Tricladiaceae</taxon>
        <taxon>Cudoniella</taxon>
    </lineage>
</organism>
<dbReference type="InterPro" id="IPR036236">
    <property type="entry name" value="Znf_C2H2_sf"/>
</dbReference>
<dbReference type="FunFam" id="3.30.160.60:FF:000146">
    <property type="entry name" value="C2H2 type zinc finger protein"/>
    <property type="match status" value="1"/>
</dbReference>
<dbReference type="FunFam" id="3.30.160.60:FF:000239">
    <property type="entry name" value="C2H2 type zinc finger protein"/>
    <property type="match status" value="1"/>
</dbReference>
<feature type="region of interest" description="Disordered" evidence="12">
    <location>
        <begin position="779"/>
        <end position="839"/>
    </location>
</feature>
<dbReference type="OrthoDB" id="8117402at2759"/>
<protein>
    <recommendedName>
        <fullName evidence="13">C2H2-type domain-containing protein</fullName>
    </recommendedName>
</protein>
<evidence type="ECO:0000256" key="5">
    <source>
        <dbReference type="ARBA" id="ARBA00022737"/>
    </source>
</evidence>
<keyword evidence="9" id="KW-0804">Transcription</keyword>
<dbReference type="GO" id="GO:0071277">
    <property type="term" value="P:cellular response to calcium ion"/>
    <property type="evidence" value="ECO:0007669"/>
    <property type="project" value="UniProtKB-ARBA"/>
</dbReference>
<evidence type="ECO:0000259" key="13">
    <source>
        <dbReference type="PROSITE" id="PS50157"/>
    </source>
</evidence>
<comment type="subcellular location">
    <subcellularLocation>
        <location evidence="2">Cytoplasm</location>
    </subcellularLocation>
    <subcellularLocation>
        <location evidence="1">Nucleus</location>
    </subcellularLocation>
</comment>
<feature type="region of interest" description="Disordered" evidence="12">
    <location>
        <begin position="1"/>
        <end position="22"/>
    </location>
</feature>
<feature type="compositionally biased region" description="Polar residues" evidence="12">
    <location>
        <begin position="406"/>
        <end position="415"/>
    </location>
</feature>
<dbReference type="Proteomes" id="UP000566819">
    <property type="component" value="Unassembled WGS sequence"/>
</dbReference>
<evidence type="ECO:0000256" key="12">
    <source>
        <dbReference type="SAM" id="MobiDB-lite"/>
    </source>
</evidence>
<dbReference type="GO" id="GO:0000978">
    <property type="term" value="F:RNA polymerase II cis-regulatory region sequence-specific DNA binding"/>
    <property type="evidence" value="ECO:0007669"/>
    <property type="project" value="TreeGrafter"/>
</dbReference>
<reference evidence="14 15" key="1">
    <citation type="submission" date="2020-03" db="EMBL/GenBank/DDBJ databases">
        <title>Draft Genome Sequence of Cudoniella acicularis.</title>
        <authorList>
            <person name="Buettner E."/>
            <person name="Kellner H."/>
        </authorList>
    </citation>
    <scope>NUCLEOTIDE SEQUENCE [LARGE SCALE GENOMIC DNA]</scope>
    <source>
        <strain evidence="14 15">DSM 108380</strain>
    </source>
</reference>
<feature type="compositionally biased region" description="Polar residues" evidence="12">
    <location>
        <begin position="529"/>
        <end position="548"/>
    </location>
</feature>
<accession>A0A8H4RKF1</accession>
<dbReference type="Pfam" id="PF00096">
    <property type="entry name" value="zf-C2H2"/>
    <property type="match status" value="2"/>
</dbReference>
<sequence>MLKLPGPEAAAPAPTHLRTSEQRPFHNSTAITTHSIAAPSSLPSSASASVAFPRSKTYPETKVTDVKHTDHESLICSAPRPTFWLGAYPLATQLRNKPTIITNNVDMDQQRGRSPSTGHQQSHISRTHSPSPQQFPENTGSIGLGLGLETTLQDNNQQFLSNNFTSANGLPSYPENLELVNQQSQSFSQSGLRDPLYAPSQDFTTQFKQEDQPSPFGQPPQRSFTQELLSSNFNEGDFSLFSTPSGQGDQFEQSFFVNEASQSGNPSVDPAELNMSSPPNHTPTPPSFLQPEGHSPGSAHQSPSFNQGPFQPSPSHSRNASLGPESAAFPQGHNQEWSNMMPQFTTHRRSPSEYSDVSVHSASHSPHLGHQEFESIEHHHSPMQAPQDSLYQEVLGIGTFSLSDNHIQHSASPNRGLSPAHSPAISPRLGPQQIPNPSHSPFMLGVNNGFGPQQDMYGNSNPDFPQIQHGNGSIDMGQAQQMVPPEINVEFAPTSRQNSFEPPKPSFDQDALTPPDRGRGPRRRAVSDPYNSASTMSRPHTPSNNSLGVSPDFAARSPDHRSLSPNDRSGASSPSRLRRQSTSSLPNRDYILNLADPENHAAASDSNNAKRVQKHPATFQCTLCPKRFTRAYNLRSHLRTHTDERPFVCTVCGKAFARQHDRKRHEGLHSGEKKFVCKGELKQGGQWGCGRRFARADALGRHFRSEAGRICIKPLLDEEAIERQRQWQEQRMQHNMQQPIPVDANGFPMDASGNYTLPAALLAQYPALATLSWAEMPQGDVGLDDDPSGRSSFDASGSEYYDEGDEGGYVSSGPGPQQGYHQGQMADPYNGYSSDIGGQ</sequence>
<evidence type="ECO:0000256" key="6">
    <source>
        <dbReference type="ARBA" id="ARBA00022771"/>
    </source>
</evidence>
<feature type="region of interest" description="Disordered" evidence="12">
    <location>
        <begin position="107"/>
        <end position="145"/>
    </location>
</feature>
<evidence type="ECO:0000256" key="10">
    <source>
        <dbReference type="ARBA" id="ARBA00023242"/>
    </source>
</evidence>